<dbReference type="Gene3D" id="2.40.170.20">
    <property type="entry name" value="TonB-dependent receptor, beta-barrel domain"/>
    <property type="match status" value="1"/>
</dbReference>
<keyword evidence="3 8" id="KW-1134">Transmembrane beta strand</keyword>
<dbReference type="InterPro" id="IPR036942">
    <property type="entry name" value="Beta-barrel_TonB_sf"/>
</dbReference>
<comment type="caution">
    <text evidence="13">The sequence shown here is derived from an EMBL/GenBank/DDBJ whole genome shotgun (WGS) entry which is preliminary data.</text>
</comment>
<feature type="domain" description="TonB-dependent receptor-like beta-barrel" evidence="11">
    <location>
        <begin position="213"/>
        <end position="669"/>
    </location>
</feature>
<dbReference type="STRING" id="187330.AMS58_03825"/>
<comment type="subcellular location">
    <subcellularLocation>
        <location evidence="1 8">Cell outer membrane</location>
        <topology evidence="1 8">Multi-pass membrane protein</topology>
    </subcellularLocation>
</comment>
<name>A0A0N0M1V9_9GAMM</name>
<accession>A0A0N0M1V9</accession>
<evidence type="ECO:0000256" key="7">
    <source>
        <dbReference type="ARBA" id="ARBA00023237"/>
    </source>
</evidence>
<keyword evidence="6 8" id="KW-0472">Membrane</keyword>
<dbReference type="InterPro" id="IPR012910">
    <property type="entry name" value="Plug_dom"/>
</dbReference>
<evidence type="ECO:0000256" key="5">
    <source>
        <dbReference type="ARBA" id="ARBA00023077"/>
    </source>
</evidence>
<dbReference type="Proteomes" id="UP000037848">
    <property type="component" value="Unassembled WGS sequence"/>
</dbReference>
<evidence type="ECO:0000256" key="1">
    <source>
        <dbReference type="ARBA" id="ARBA00004571"/>
    </source>
</evidence>
<evidence type="ECO:0000256" key="3">
    <source>
        <dbReference type="ARBA" id="ARBA00022452"/>
    </source>
</evidence>
<dbReference type="PATRIC" id="fig|187330.3.peg.376"/>
<dbReference type="Pfam" id="PF07715">
    <property type="entry name" value="Plug"/>
    <property type="match status" value="1"/>
</dbReference>
<keyword evidence="7 8" id="KW-0998">Cell outer membrane</keyword>
<evidence type="ECO:0000313" key="13">
    <source>
        <dbReference type="EMBL" id="KPH65678.1"/>
    </source>
</evidence>
<dbReference type="CDD" id="cd01347">
    <property type="entry name" value="ligand_gated_channel"/>
    <property type="match status" value="1"/>
</dbReference>
<evidence type="ECO:0000259" key="12">
    <source>
        <dbReference type="Pfam" id="PF07715"/>
    </source>
</evidence>
<dbReference type="AlphaFoldDB" id="A0A0N0M1V9"/>
<feature type="signal peptide" evidence="10">
    <location>
        <begin position="1"/>
        <end position="19"/>
    </location>
</feature>
<dbReference type="Gene3D" id="2.170.130.10">
    <property type="entry name" value="TonB-dependent receptor, plug domain"/>
    <property type="match status" value="1"/>
</dbReference>
<dbReference type="GO" id="GO:0044718">
    <property type="term" value="P:siderophore transmembrane transport"/>
    <property type="evidence" value="ECO:0007669"/>
    <property type="project" value="TreeGrafter"/>
</dbReference>
<dbReference type="InterPro" id="IPR039426">
    <property type="entry name" value="TonB-dep_rcpt-like"/>
</dbReference>
<dbReference type="PANTHER" id="PTHR30069">
    <property type="entry name" value="TONB-DEPENDENT OUTER MEMBRANE RECEPTOR"/>
    <property type="match status" value="1"/>
</dbReference>
<proteinExistence type="inferred from homology"/>
<dbReference type="RefSeq" id="WP_054452650.1">
    <property type="nucleotide sequence ID" value="NZ_LHPH01000001.1"/>
</dbReference>
<keyword evidence="14" id="KW-1185">Reference proteome</keyword>
<keyword evidence="2 8" id="KW-0813">Transport</keyword>
<dbReference type="GO" id="GO:0009279">
    <property type="term" value="C:cell outer membrane"/>
    <property type="evidence" value="ECO:0007669"/>
    <property type="project" value="UniProtKB-SubCell"/>
</dbReference>
<evidence type="ECO:0000256" key="4">
    <source>
        <dbReference type="ARBA" id="ARBA00022692"/>
    </source>
</evidence>
<evidence type="ECO:0000256" key="10">
    <source>
        <dbReference type="SAM" id="SignalP"/>
    </source>
</evidence>
<dbReference type="EMBL" id="LHPH01000001">
    <property type="protein sequence ID" value="KPH65678.1"/>
    <property type="molecule type" value="Genomic_DNA"/>
</dbReference>
<sequence>MIKTNLSILALIISAQVTANDEPQDLERILVTGSRIAESIDEIPSSVTIIGQKELAAQLKVTTDLQSILAMYVPGIASSSGTSSNFAQTLRGRAALVMIDGVPQSTPLRNGSLGMRSLDPHVIERIEVIQGATSIYGNGAAGGIINYITKKPATNSKFSLNTTASTQFSAVKLDDSAGLKVTTTASGEIDDFSYIVSLGIENNGVLRDAEGDALGTQYGLSEAKSRNFFTKLSYDFDADKSLQMTYNYFESQQDSAWVDVIGDINKGEKTYAIKDAVSTPFNAAPQGPRGNHNLQIKYTDAEIFSNTAFNLDVYKQSIENVFFYSTVLANPDLNLAGGQSLIKSEKQGLRSVFNTLADWDNVEATFIYGVDILNDTTSQPMVDGRLWVPEMDMVNVAGFLQSKWVIQDDFIVKAGLRYENMDIEVNDYNTLKLCRSADQCSVPKAVKGGTIEFTATTFNVGFRYNANQAFTPYVSYSQGANIPDLGALLRSATVQDIALIQTEAAIIDNYEVGFVSEFEQFRFELSAYKSFSDLGSRSVQDPKTGIYITQRAPQKIWGYEGVLNYTFNDQWDLAATYGYVEGKHSNTGNYLGAREVSAPKGTLALNWQPTTQARMSVHYIHVSDRDRFEKNDKGVYTGDEGPVNGYGIVNLSGSYDFDQWSVFAGVENLLNKDYFPARSQALTFRAFNVKGIGTTVNLGVNYRF</sequence>
<reference evidence="13 14" key="1">
    <citation type="submission" date="2015-08" db="EMBL/GenBank/DDBJ databases">
        <title>Draft Genome Sequence of Pseudoalteromonas porphyrae UCD-SED14.</title>
        <authorList>
            <person name="Coil D.A."/>
            <person name="Jospin G."/>
            <person name="Lee R.D."/>
            <person name="Eisen J.A."/>
        </authorList>
    </citation>
    <scope>NUCLEOTIDE SEQUENCE [LARGE SCALE GENOMIC DNA]</scope>
    <source>
        <strain evidence="13 14">UCD-SED14</strain>
    </source>
</reference>
<protein>
    <submittedName>
        <fullName evidence="13">Ligand-gated channel protein</fullName>
    </submittedName>
</protein>
<keyword evidence="5 9" id="KW-0798">TonB box</keyword>
<evidence type="ECO:0000313" key="14">
    <source>
        <dbReference type="Proteomes" id="UP000037848"/>
    </source>
</evidence>
<dbReference type="SUPFAM" id="SSF56935">
    <property type="entry name" value="Porins"/>
    <property type="match status" value="1"/>
</dbReference>
<keyword evidence="4 8" id="KW-0812">Transmembrane</keyword>
<organism evidence="13 14">
    <name type="scientific">Pseudoalteromonas porphyrae</name>
    <dbReference type="NCBI Taxonomy" id="187330"/>
    <lineage>
        <taxon>Bacteria</taxon>
        <taxon>Pseudomonadati</taxon>
        <taxon>Pseudomonadota</taxon>
        <taxon>Gammaproteobacteria</taxon>
        <taxon>Alteromonadales</taxon>
        <taxon>Pseudoalteromonadaceae</taxon>
        <taxon>Pseudoalteromonas</taxon>
    </lineage>
</organism>
<dbReference type="InterPro" id="IPR000531">
    <property type="entry name" value="Beta-barrel_TonB"/>
</dbReference>
<evidence type="ECO:0000256" key="8">
    <source>
        <dbReference type="PROSITE-ProRule" id="PRU01360"/>
    </source>
</evidence>
<feature type="chain" id="PRO_5005855236" evidence="10">
    <location>
        <begin position="20"/>
        <end position="704"/>
    </location>
</feature>
<dbReference type="PROSITE" id="PS52016">
    <property type="entry name" value="TONB_DEPENDENT_REC_3"/>
    <property type="match status" value="1"/>
</dbReference>
<gene>
    <name evidence="13" type="ORF">ADS77_01760</name>
</gene>
<dbReference type="PANTHER" id="PTHR30069:SF42">
    <property type="entry name" value="FERRIC AEROBACTIN RECEPTOR"/>
    <property type="match status" value="1"/>
</dbReference>
<dbReference type="Pfam" id="PF00593">
    <property type="entry name" value="TonB_dep_Rec_b-barrel"/>
    <property type="match status" value="1"/>
</dbReference>
<dbReference type="GO" id="GO:0015344">
    <property type="term" value="F:siderophore uptake transmembrane transporter activity"/>
    <property type="evidence" value="ECO:0007669"/>
    <property type="project" value="TreeGrafter"/>
</dbReference>
<dbReference type="InterPro" id="IPR037066">
    <property type="entry name" value="Plug_dom_sf"/>
</dbReference>
<evidence type="ECO:0000256" key="6">
    <source>
        <dbReference type="ARBA" id="ARBA00023136"/>
    </source>
</evidence>
<evidence type="ECO:0000256" key="2">
    <source>
        <dbReference type="ARBA" id="ARBA00022448"/>
    </source>
</evidence>
<evidence type="ECO:0000259" key="11">
    <source>
        <dbReference type="Pfam" id="PF00593"/>
    </source>
</evidence>
<comment type="similarity">
    <text evidence="8 9">Belongs to the TonB-dependent receptor family.</text>
</comment>
<feature type="domain" description="TonB-dependent receptor plug" evidence="12">
    <location>
        <begin position="41"/>
        <end position="144"/>
    </location>
</feature>
<keyword evidence="10" id="KW-0732">Signal</keyword>
<evidence type="ECO:0000256" key="9">
    <source>
        <dbReference type="RuleBase" id="RU003357"/>
    </source>
</evidence>
<dbReference type="OrthoDB" id="8670144at2"/>